<keyword evidence="2" id="KW-1185">Reference proteome</keyword>
<evidence type="ECO:0000313" key="1">
    <source>
        <dbReference type="EMBL" id="RUR75281.1"/>
    </source>
</evidence>
<protein>
    <recommendedName>
        <fullName evidence="3">Bacteriocin-protection protein, YdeI/OmpD-associated family</fullName>
    </recommendedName>
</protein>
<gene>
    <name evidence="1" type="ORF">PCC6912_48180</name>
</gene>
<comment type="caution">
    <text evidence="1">The sequence shown here is derived from an EMBL/GenBank/DDBJ whole genome shotgun (WGS) entry which is preliminary data.</text>
</comment>
<organism evidence="1 2">
    <name type="scientific">Chlorogloeopsis fritschii PCC 6912</name>
    <dbReference type="NCBI Taxonomy" id="211165"/>
    <lineage>
        <taxon>Bacteria</taxon>
        <taxon>Bacillati</taxon>
        <taxon>Cyanobacteriota</taxon>
        <taxon>Cyanophyceae</taxon>
        <taxon>Nostocales</taxon>
        <taxon>Chlorogloeopsidaceae</taxon>
        <taxon>Chlorogloeopsis</taxon>
    </lineage>
</organism>
<dbReference type="AlphaFoldDB" id="A0A3S0ZLJ2"/>
<evidence type="ECO:0008006" key="3">
    <source>
        <dbReference type="Google" id="ProtNLM"/>
    </source>
</evidence>
<dbReference type="Proteomes" id="UP000268857">
    <property type="component" value="Unassembled WGS sequence"/>
</dbReference>
<sequence length="194" mass="22723">MSKLKHQLDTFYAKNRKEWREWLEQNHQISEGVWLVYYKVKSVKPSVKYSEAVKEALCFGWIDSKVKSLGEERYMQIFTPRKPKSVWSKLNKQYIEELIEQGLMTKAGLEKIEAAKKDGSWNTLDAIEELIIPTDLKQALEANETAKMHFEAFSNSSKKNILFWIESAKRQQTRLKRIEQTIIAAAQNKNPLTR</sequence>
<dbReference type="OrthoDB" id="9796999at2"/>
<proteinExistence type="predicted"/>
<name>A0A3S0ZLJ2_CHLFR</name>
<dbReference type="EMBL" id="RSCJ01000025">
    <property type="protein sequence ID" value="RUR75281.1"/>
    <property type="molecule type" value="Genomic_DNA"/>
</dbReference>
<dbReference type="STRING" id="211165.GCA_000317285_06503"/>
<evidence type="ECO:0000313" key="2">
    <source>
        <dbReference type="Proteomes" id="UP000268857"/>
    </source>
</evidence>
<accession>A0A3S0ZLJ2</accession>
<reference evidence="1 2" key="1">
    <citation type="journal article" date="2019" name="Genome Biol. Evol.">
        <title>Day and night: Metabolic profiles and evolutionary relationships of six axenic non-marine cyanobacteria.</title>
        <authorList>
            <person name="Will S.E."/>
            <person name="Henke P."/>
            <person name="Boedeker C."/>
            <person name="Huang S."/>
            <person name="Brinkmann H."/>
            <person name="Rohde M."/>
            <person name="Jarek M."/>
            <person name="Friedl T."/>
            <person name="Seufert S."/>
            <person name="Schumacher M."/>
            <person name="Overmann J."/>
            <person name="Neumann-Schaal M."/>
            <person name="Petersen J."/>
        </authorList>
    </citation>
    <scope>NUCLEOTIDE SEQUENCE [LARGE SCALE GENOMIC DNA]</scope>
    <source>
        <strain evidence="1 2">PCC 6912</strain>
    </source>
</reference>
<dbReference type="Pfam" id="PF13376">
    <property type="entry name" value="OmdA"/>
    <property type="match status" value="1"/>
</dbReference>
<dbReference type="RefSeq" id="WP_016876734.1">
    <property type="nucleotide sequence ID" value="NZ_AJLN01000149.1"/>
</dbReference>